<dbReference type="InterPro" id="IPR003439">
    <property type="entry name" value="ABC_transporter-like_ATP-bd"/>
</dbReference>
<dbReference type="PROSITE" id="PS50893">
    <property type="entry name" value="ABC_TRANSPORTER_2"/>
    <property type="match status" value="1"/>
</dbReference>
<dbReference type="GO" id="GO:0016020">
    <property type="term" value="C:membrane"/>
    <property type="evidence" value="ECO:0007669"/>
    <property type="project" value="UniProtKB-SubCell"/>
</dbReference>
<keyword evidence="4 10" id="KW-0067">ATP-binding</keyword>
<dbReference type="PANTHER" id="PTHR24221">
    <property type="entry name" value="ATP-BINDING CASSETTE SUB-FAMILY B"/>
    <property type="match status" value="1"/>
</dbReference>
<feature type="transmembrane region" description="Helical" evidence="7">
    <location>
        <begin position="171"/>
        <end position="188"/>
    </location>
</feature>
<evidence type="ECO:0000256" key="6">
    <source>
        <dbReference type="ARBA" id="ARBA00023136"/>
    </source>
</evidence>
<organism evidence="10">
    <name type="scientific">mine drainage metagenome</name>
    <dbReference type="NCBI Taxonomy" id="410659"/>
    <lineage>
        <taxon>unclassified sequences</taxon>
        <taxon>metagenomes</taxon>
        <taxon>ecological metagenomes</taxon>
    </lineage>
</organism>
<keyword evidence="6 7" id="KW-0472">Membrane</keyword>
<evidence type="ECO:0000256" key="4">
    <source>
        <dbReference type="ARBA" id="ARBA00022840"/>
    </source>
</evidence>
<feature type="transmembrane region" description="Helical" evidence="7">
    <location>
        <begin position="253"/>
        <end position="279"/>
    </location>
</feature>
<evidence type="ECO:0000256" key="1">
    <source>
        <dbReference type="ARBA" id="ARBA00004141"/>
    </source>
</evidence>
<dbReference type="InterPro" id="IPR036640">
    <property type="entry name" value="ABC1_TM_sf"/>
</dbReference>
<dbReference type="GO" id="GO:0140359">
    <property type="term" value="F:ABC-type transporter activity"/>
    <property type="evidence" value="ECO:0007669"/>
    <property type="project" value="InterPro"/>
</dbReference>
<feature type="domain" description="ABC transporter" evidence="8">
    <location>
        <begin position="349"/>
        <end position="564"/>
    </location>
</feature>
<comment type="subcellular location">
    <subcellularLocation>
        <location evidence="1">Membrane</location>
        <topology evidence="1">Multi-pass membrane protein</topology>
    </subcellularLocation>
</comment>
<dbReference type="SMART" id="SM00382">
    <property type="entry name" value="AAA"/>
    <property type="match status" value="1"/>
</dbReference>
<dbReference type="GO" id="GO:0005524">
    <property type="term" value="F:ATP binding"/>
    <property type="evidence" value="ECO:0007669"/>
    <property type="project" value="UniProtKB-KW"/>
</dbReference>
<feature type="transmembrane region" description="Helical" evidence="7">
    <location>
        <begin position="63"/>
        <end position="85"/>
    </location>
</feature>
<keyword evidence="3" id="KW-0547">Nucleotide-binding</keyword>
<reference evidence="10" key="1">
    <citation type="submission" date="2016-10" db="EMBL/GenBank/DDBJ databases">
        <title>Sequence of Gallionella enrichment culture.</title>
        <authorList>
            <person name="Poehlein A."/>
            <person name="Muehling M."/>
            <person name="Daniel R."/>
        </authorList>
    </citation>
    <scope>NUCLEOTIDE SEQUENCE</scope>
</reference>
<dbReference type="SUPFAM" id="SSF90123">
    <property type="entry name" value="ABC transporter transmembrane region"/>
    <property type="match status" value="1"/>
</dbReference>
<protein>
    <submittedName>
        <fullName evidence="10">Putative ABC transporter ATP-binding protein</fullName>
    </submittedName>
</protein>
<evidence type="ECO:0000256" key="7">
    <source>
        <dbReference type="SAM" id="Phobius"/>
    </source>
</evidence>
<gene>
    <name evidence="10" type="ORF">GALL_182730</name>
</gene>
<dbReference type="InterPro" id="IPR003593">
    <property type="entry name" value="AAA+_ATPase"/>
</dbReference>
<feature type="transmembrane region" description="Helical" evidence="7">
    <location>
        <begin position="148"/>
        <end position="165"/>
    </location>
</feature>
<dbReference type="AlphaFoldDB" id="A0A1J5RUR6"/>
<feature type="domain" description="ABC transmembrane type-1" evidence="9">
    <location>
        <begin position="34"/>
        <end position="314"/>
    </location>
</feature>
<dbReference type="Pfam" id="PF00664">
    <property type="entry name" value="ABC_membrane"/>
    <property type="match status" value="1"/>
</dbReference>
<dbReference type="Gene3D" id="3.40.50.300">
    <property type="entry name" value="P-loop containing nucleotide triphosphate hydrolases"/>
    <property type="match status" value="1"/>
</dbReference>
<dbReference type="SUPFAM" id="SSF52540">
    <property type="entry name" value="P-loop containing nucleoside triphosphate hydrolases"/>
    <property type="match status" value="1"/>
</dbReference>
<proteinExistence type="predicted"/>
<evidence type="ECO:0000259" key="8">
    <source>
        <dbReference type="PROSITE" id="PS50893"/>
    </source>
</evidence>
<evidence type="ECO:0000256" key="3">
    <source>
        <dbReference type="ARBA" id="ARBA00022741"/>
    </source>
</evidence>
<feature type="transmembrane region" description="Helical" evidence="7">
    <location>
        <begin position="30"/>
        <end position="51"/>
    </location>
</feature>
<evidence type="ECO:0000256" key="2">
    <source>
        <dbReference type="ARBA" id="ARBA00022692"/>
    </source>
</evidence>
<dbReference type="InterPro" id="IPR011527">
    <property type="entry name" value="ABC1_TM_dom"/>
</dbReference>
<keyword evidence="5 7" id="KW-1133">Transmembrane helix</keyword>
<dbReference type="GO" id="GO:0034040">
    <property type="term" value="F:ATPase-coupled lipid transmembrane transporter activity"/>
    <property type="evidence" value="ECO:0007669"/>
    <property type="project" value="TreeGrafter"/>
</dbReference>
<comment type="caution">
    <text evidence="10">The sequence shown here is derived from an EMBL/GenBank/DDBJ whole genome shotgun (WGS) entry which is preliminary data.</text>
</comment>
<accession>A0A1J5RUR6</accession>
<evidence type="ECO:0000256" key="5">
    <source>
        <dbReference type="ARBA" id="ARBA00022989"/>
    </source>
</evidence>
<evidence type="ECO:0000313" key="10">
    <source>
        <dbReference type="EMBL" id="OIQ99694.1"/>
    </source>
</evidence>
<dbReference type="CDD" id="cd07346">
    <property type="entry name" value="ABC_6TM_exporters"/>
    <property type="match status" value="1"/>
</dbReference>
<dbReference type="Pfam" id="PF00005">
    <property type="entry name" value="ABC_tran"/>
    <property type="match status" value="1"/>
</dbReference>
<name>A0A1J5RUR6_9ZZZZ</name>
<sequence>MARAILAPIEPGHRRVLALAWPALIGNRWLLLRILALSMGASLMVLIQPYLSKVLIDQGAMAGNLRVLVGSCVFMLLTPLFGVFLESFNRFAHIDLSSQVLFRLRERVFGHLQDLPPAYYARTGLGELFSRFDTDLAQIQRLVVDSPLAMVGGIFNLALLTLLMGSLSTPLALLVLAVVPLQVAAAWIKRGDIENASREVRVRSAALSGYFLDSLRAVKFIQASNTQSARLDGLRDHHRAYYLSLRASQRAGFVLSLLQRLAGTLGMAIVVGVGGWLLMQHQTTVGVLVAFVSYAARASGPVNTLLGVFAGWQRARISLTRVAELMDSAPLRQAQAASSSVPGVCRGEVEFRGVDYRHDAEVWVLRDASFRIAAGSKTLLLGASGGGKSTLADLLLCHCLPQAGAILLDGIDIADIDLGALRRSVSVVEQEPVFFPGTVADNLRYVAPGAGDGEIRAAMAAAGLDLERVAPERQLGAASFALSRGERMRLALARAILQQPAVLVLDETTSSVDRTLALSIMGCVDRIFAGKTRIVISHDPLLAGAVDQVCVLRCGQVSTDSAELDDAA</sequence>
<dbReference type="InterPro" id="IPR027417">
    <property type="entry name" value="P-loop_NTPase"/>
</dbReference>
<dbReference type="PROSITE" id="PS50929">
    <property type="entry name" value="ABC_TM1F"/>
    <property type="match status" value="1"/>
</dbReference>
<dbReference type="InterPro" id="IPR039421">
    <property type="entry name" value="Type_1_exporter"/>
</dbReference>
<dbReference type="Gene3D" id="1.20.1560.10">
    <property type="entry name" value="ABC transporter type 1, transmembrane domain"/>
    <property type="match status" value="1"/>
</dbReference>
<dbReference type="CDD" id="cd03228">
    <property type="entry name" value="ABCC_MRP_Like"/>
    <property type="match status" value="1"/>
</dbReference>
<evidence type="ECO:0000259" key="9">
    <source>
        <dbReference type="PROSITE" id="PS50929"/>
    </source>
</evidence>
<keyword evidence="2 7" id="KW-0812">Transmembrane</keyword>
<dbReference type="PANTHER" id="PTHR24221:SF654">
    <property type="entry name" value="ATP-BINDING CASSETTE SUB-FAMILY B MEMBER 6"/>
    <property type="match status" value="1"/>
</dbReference>
<dbReference type="GO" id="GO:0016887">
    <property type="term" value="F:ATP hydrolysis activity"/>
    <property type="evidence" value="ECO:0007669"/>
    <property type="project" value="InterPro"/>
</dbReference>
<dbReference type="EMBL" id="MLJW01000103">
    <property type="protein sequence ID" value="OIQ99694.1"/>
    <property type="molecule type" value="Genomic_DNA"/>
</dbReference>